<dbReference type="Proteomes" id="UP000265520">
    <property type="component" value="Unassembled WGS sequence"/>
</dbReference>
<feature type="non-terminal residue" evidence="1">
    <location>
        <position position="45"/>
    </location>
</feature>
<evidence type="ECO:0000313" key="2">
    <source>
        <dbReference type="Proteomes" id="UP000265520"/>
    </source>
</evidence>
<organism evidence="1 2">
    <name type="scientific">Trifolium medium</name>
    <dbReference type="NCBI Taxonomy" id="97028"/>
    <lineage>
        <taxon>Eukaryota</taxon>
        <taxon>Viridiplantae</taxon>
        <taxon>Streptophyta</taxon>
        <taxon>Embryophyta</taxon>
        <taxon>Tracheophyta</taxon>
        <taxon>Spermatophyta</taxon>
        <taxon>Magnoliopsida</taxon>
        <taxon>eudicotyledons</taxon>
        <taxon>Gunneridae</taxon>
        <taxon>Pentapetalae</taxon>
        <taxon>rosids</taxon>
        <taxon>fabids</taxon>
        <taxon>Fabales</taxon>
        <taxon>Fabaceae</taxon>
        <taxon>Papilionoideae</taxon>
        <taxon>50 kb inversion clade</taxon>
        <taxon>NPAAA clade</taxon>
        <taxon>Hologalegina</taxon>
        <taxon>IRL clade</taxon>
        <taxon>Trifolieae</taxon>
        <taxon>Trifolium</taxon>
    </lineage>
</organism>
<dbReference type="EMBL" id="LXQA011212959">
    <property type="protein sequence ID" value="MCI89181.1"/>
    <property type="molecule type" value="Genomic_DNA"/>
</dbReference>
<name>A0A392VQB9_9FABA</name>
<dbReference type="AlphaFoldDB" id="A0A392VQB9"/>
<accession>A0A392VQB9</accession>
<sequence>MAILDIGHPSCIAKLEATVELAQLVLHISQCNIIVDLEKIQFVTP</sequence>
<keyword evidence="2" id="KW-1185">Reference proteome</keyword>
<protein>
    <submittedName>
        <fullName evidence="1">Uncharacterized protein</fullName>
    </submittedName>
</protein>
<comment type="caution">
    <text evidence="1">The sequence shown here is derived from an EMBL/GenBank/DDBJ whole genome shotgun (WGS) entry which is preliminary data.</text>
</comment>
<evidence type="ECO:0000313" key="1">
    <source>
        <dbReference type="EMBL" id="MCI89181.1"/>
    </source>
</evidence>
<proteinExistence type="predicted"/>
<reference evidence="1 2" key="1">
    <citation type="journal article" date="2018" name="Front. Plant Sci.">
        <title>Red Clover (Trifolium pratense) and Zigzag Clover (T. medium) - A Picture of Genomic Similarities and Differences.</title>
        <authorList>
            <person name="Dluhosova J."/>
            <person name="Istvanek J."/>
            <person name="Nedelnik J."/>
            <person name="Repkova J."/>
        </authorList>
    </citation>
    <scope>NUCLEOTIDE SEQUENCE [LARGE SCALE GENOMIC DNA]</scope>
    <source>
        <strain evidence="2">cv. 10/8</strain>
        <tissue evidence="1">Leaf</tissue>
    </source>
</reference>